<dbReference type="RefSeq" id="WP_127739680.1">
    <property type="nucleotide sequence ID" value="NZ_RZTZ01000008.1"/>
</dbReference>
<comment type="subunit">
    <text evidence="2">Homotetramer.</text>
</comment>
<dbReference type="AlphaFoldDB" id="A0A437K7T1"/>
<dbReference type="Gene3D" id="3.40.50.720">
    <property type="entry name" value="NAD(P)-binding Rossmann-like Domain"/>
    <property type="match status" value="1"/>
</dbReference>
<evidence type="ECO:0000256" key="1">
    <source>
        <dbReference type="ARBA" id="ARBA00006484"/>
    </source>
</evidence>
<dbReference type="PRINTS" id="PR00081">
    <property type="entry name" value="GDHRDH"/>
</dbReference>
<dbReference type="Pfam" id="PF13561">
    <property type="entry name" value="adh_short_C2"/>
    <property type="match status" value="1"/>
</dbReference>
<dbReference type="PRINTS" id="PR00080">
    <property type="entry name" value="SDRFAMILY"/>
</dbReference>
<dbReference type="FunFam" id="3.40.50.720:FF:000084">
    <property type="entry name" value="Short-chain dehydrogenase reductase"/>
    <property type="match status" value="1"/>
</dbReference>
<dbReference type="InterPro" id="IPR036291">
    <property type="entry name" value="NAD(P)-bd_dom_sf"/>
</dbReference>
<comment type="caution">
    <text evidence="4">The sequence shown here is derived from an EMBL/GenBank/DDBJ whole genome shotgun (WGS) entry which is preliminary data.</text>
</comment>
<accession>A0A437K7T1</accession>
<gene>
    <name evidence="4" type="ORF">EM808_18450</name>
</gene>
<reference evidence="4 5" key="1">
    <citation type="submission" date="2019-01" db="EMBL/GenBank/DDBJ databases">
        <title>Bacillus sp. M5HDSG1-1, whole genome shotgun sequence.</title>
        <authorList>
            <person name="Tuo L."/>
        </authorList>
    </citation>
    <scope>NUCLEOTIDE SEQUENCE [LARGE SCALE GENOMIC DNA]</scope>
    <source>
        <strain evidence="4 5">M5HDSG1-1</strain>
    </source>
</reference>
<dbReference type="PANTHER" id="PTHR43639">
    <property type="entry name" value="OXIDOREDUCTASE, SHORT-CHAIN DEHYDROGENASE/REDUCTASE FAMILY (AFU_ORTHOLOGUE AFUA_5G02870)"/>
    <property type="match status" value="1"/>
</dbReference>
<dbReference type="GO" id="GO:0016491">
    <property type="term" value="F:oxidoreductase activity"/>
    <property type="evidence" value="ECO:0007669"/>
    <property type="project" value="UniProtKB-KW"/>
</dbReference>
<sequence>MNLQEKVVLVTGASRGIGAAIAKKFAAEGAFVIINYLKNKTLADLVVKEIEANGGQAAAIQADVQVEEQVANMITQIGDSFGTIDVVINNALSHYTFNPKTRKTAWNISWEDYNSQWEGNVHGAYNVCRAVMPYMKEQTHGRIINIVTNLMELPVIPYHDYTTSKMALLGFTRNLAKELGVFGITVNAIAPGLTYPTDSSSETQESVRESIIHMTPMGRLAKPEDIAGSALFLASDLAAFITGQCIYVDGGLVMR</sequence>
<keyword evidence="3" id="KW-0560">Oxidoreductase</keyword>
<dbReference type="Proteomes" id="UP000288024">
    <property type="component" value="Unassembled WGS sequence"/>
</dbReference>
<evidence type="ECO:0000313" key="4">
    <source>
        <dbReference type="EMBL" id="RVT59900.1"/>
    </source>
</evidence>
<comment type="similarity">
    <text evidence="1">Belongs to the short-chain dehydrogenases/reductases (SDR) family.</text>
</comment>
<evidence type="ECO:0000313" key="5">
    <source>
        <dbReference type="Proteomes" id="UP000288024"/>
    </source>
</evidence>
<evidence type="ECO:0000256" key="3">
    <source>
        <dbReference type="ARBA" id="ARBA00023002"/>
    </source>
</evidence>
<dbReference type="SUPFAM" id="SSF51735">
    <property type="entry name" value="NAD(P)-binding Rossmann-fold domains"/>
    <property type="match status" value="1"/>
</dbReference>
<evidence type="ECO:0000256" key="2">
    <source>
        <dbReference type="ARBA" id="ARBA00011881"/>
    </source>
</evidence>
<dbReference type="GO" id="GO:0008206">
    <property type="term" value="P:bile acid metabolic process"/>
    <property type="evidence" value="ECO:0007669"/>
    <property type="project" value="UniProtKB-ARBA"/>
</dbReference>
<keyword evidence="5" id="KW-1185">Reference proteome</keyword>
<name>A0A437K7T1_9BACI</name>
<dbReference type="NCBIfam" id="NF006393">
    <property type="entry name" value="PRK08642.1"/>
    <property type="match status" value="1"/>
</dbReference>
<organism evidence="4 5">
    <name type="scientific">Niallia taxi</name>
    <dbReference type="NCBI Taxonomy" id="2499688"/>
    <lineage>
        <taxon>Bacteria</taxon>
        <taxon>Bacillati</taxon>
        <taxon>Bacillota</taxon>
        <taxon>Bacilli</taxon>
        <taxon>Bacillales</taxon>
        <taxon>Bacillaceae</taxon>
        <taxon>Niallia</taxon>
    </lineage>
</organism>
<protein>
    <submittedName>
        <fullName evidence="4">3-oxoacyl-ACP reductase</fullName>
    </submittedName>
</protein>
<dbReference type="PANTHER" id="PTHR43639:SF1">
    <property type="entry name" value="SHORT-CHAIN DEHYDROGENASE_REDUCTASE FAMILY PROTEIN"/>
    <property type="match status" value="1"/>
</dbReference>
<dbReference type="EMBL" id="RZTZ01000008">
    <property type="protein sequence ID" value="RVT59900.1"/>
    <property type="molecule type" value="Genomic_DNA"/>
</dbReference>
<dbReference type="InterPro" id="IPR002347">
    <property type="entry name" value="SDR_fam"/>
</dbReference>
<proteinExistence type="inferred from homology"/>